<keyword evidence="1" id="KW-0812">Transmembrane</keyword>
<feature type="transmembrane region" description="Helical" evidence="1">
    <location>
        <begin position="247"/>
        <end position="266"/>
    </location>
</feature>
<evidence type="ECO:0000256" key="1">
    <source>
        <dbReference type="SAM" id="Phobius"/>
    </source>
</evidence>
<gene>
    <name evidence="2" type="ORF">ACFQ19_20080</name>
</gene>
<evidence type="ECO:0000313" key="2">
    <source>
        <dbReference type="EMBL" id="MFD1068279.1"/>
    </source>
</evidence>
<name>A0ABW3NMT5_9BACI</name>
<organism evidence="2 3">
    <name type="scientific">Oceanobacillus locisalsi</name>
    <dbReference type="NCBI Taxonomy" id="546107"/>
    <lineage>
        <taxon>Bacteria</taxon>
        <taxon>Bacillati</taxon>
        <taxon>Bacillota</taxon>
        <taxon>Bacilli</taxon>
        <taxon>Bacillales</taxon>
        <taxon>Bacillaceae</taxon>
        <taxon>Oceanobacillus</taxon>
    </lineage>
</organism>
<sequence length="278" mass="32218">MLTFGLWKWFRMKYIRILFILFTLILVSLFARNQVSEYFSLAELTYNDSPLTIPDYLMGMLNMPQFFMFFAFPVLFSILIADLITDDFEEGYALFILARLRNRTQYIINKLTLLLVTSFFYLFLIVLISVISWWTLGTPFNGETFHYIFISDSEVGIPTGITWIKVFSFFLLGIFSHGLLTLVITQFTGKPSLTIGLIIIMAFIYNGLYVASQNSIALLPLSQYVVGMHNEYEPFGLPIQYFNLINSYLYLIIISIVLIIILVIKFKNDDLESNEKSN</sequence>
<protein>
    <recommendedName>
        <fullName evidence="4">ABC transporter permease</fullName>
    </recommendedName>
</protein>
<dbReference type="Proteomes" id="UP001597041">
    <property type="component" value="Unassembled WGS sequence"/>
</dbReference>
<feature type="transmembrane region" description="Helical" evidence="1">
    <location>
        <begin position="192"/>
        <end position="211"/>
    </location>
</feature>
<feature type="transmembrane region" description="Helical" evidence="1">
    <location>
        <begin position="106"/>
        <end position="135"/>
    </location>
</feature>
<keyword evidence="1" id="KW-0472">Membrane</keyword>
<evidence type="ECO:0000313" key="3">
    <source>
        <dbReference type="Proteomes" id="UP001597041"/>
    </source>
</evidence>
<evidence type="ECO:0008006" key="4">
    <source>
        <dbReference type="Google" id="ProtNLM"/>
    </source>
</evidence>
<reference evidence="3" key="1">
    <citation type="journal article" date="2019" name="Int. J. Syst. Evol. Microbiol.">
        <title>The Global Catalogue of Microorganisms (GCM) 10K type strain sequencing project: providing services to taxonomists for standard genome sequencing and annotation.</title>
        <authorList>
            <consortium name="The Broad Institute Genomics Platform"/>
            <consortium name="The Broad Institute Genome Sequencing Center for Infectious Disease"/>
            <person name="Wu L."/>
            <person name="Ma J."/>
        </authorList>
    </citation>
    <scope>NUCLEOTIDE SEQUENCE [LARGE SCALE GENOMIC DNA]</scope>
    <source>
        <strain evidence="3">CCUG 56608</strain>
    </source>
</reference>
<dbReference type="RefSeq" id="WP_379594624.1">
    <property type="nucleotide sequence ID" value="NZ_JBHTKK010000048.1"/>
</dbReference>
<feature type="transmembrane region" description="Helical" evidence="1">
    <location>
        <begin position="155"/>
        <end position="180"/>
    </location>
</feature>
<dbReference type="EMBL" id="JBHTKK010000048">
    <property type="protein sequence ID" value="MFD1068279.1"/>
    <property type="molecule type" value="Genomic_DNA"/>
</dbReference>
<feature type="transmembrane region" description="Helical" evidence="1">
    <location>
        <begin position="66"/>
        <end position="85"/>
    </location>
</feature>
<accession>A0ABW3NMT5</accession>
<comment type="caution">
    <text evidence="2">The sequence shown here is derived from an EMBL/GenBank/DDBJ whole genome shotgun (WGS) entry which is preliminary data.</text>
</comment>
<keyword evidence="1" id="KW-1133">Transmembrane helix</keyword>
<keyword evidence="3" id="KW-1185">Reference proteome</keyword>
<proteinExistence type="predicted"/>